<dbReference type="SUPFAM" id="SSF52172">
    <property type="entry name" value="CheY-like"/>
    <property type="match status" value="1"/>
</dbReference>
<dbReference type="PANTHER" id="PTHR43214">
    <property type="entry name" value="TWO-COMPONENT RESPONSE REGULATOR"/>
    <property type="match status" value="1"/>
</dbReference>
<dbReference type="SUPFAM" id="SSF46894">
    <property type="entry name" value="C-terminal effector domain of the bipartite response regulators"/>
    <property type="match status" value="1"/>
</dbReference>
<dbReference type="InterPro" id="IPR000792">
    <property type="entry name" value="Tscrpt_reg_LuxR_C"/>
</dbReference>
<dbReference type="PRINTS" id="PR00038">
    <property type="entry name" value="HTHLUXR"/>
</dbReference>
<evidence type="ECO:0000256" key="3">
    <source>
        <dbReference type="PROSITE-ProRule" id="PRU00169"/>
    </source>
</evidence>
<dbReference type="PANTHER" id="PTHR43214:SF43">
    <property type="entry name" value="TWO-COMPONENT RESPONSE REGULATOR"/>
    <property type="match status" value="1"/>
</dbReference>
<organism evidence="6 7">
    <name type="scientific">Panacibacter microcysteis</name>
    <dbReference type="NCBI Taxonomy" id="2793269"/>
    <lineage>
        <taxon>Bacteria</taxon>
        <taxon>Pseudomonadati</taxon>
        <taxon>Bacteroidota</taxon>
        <taxon>Chitinophagia</taxon>
        <taxon>Chitinophagales</taxon>
        <taxon>Chitinophagaceae</taxon>
        <taxon>Panacibacter</taxon>
    </lineage>
</organism>
<dbReference type="InterPro" id="IPR039420">
    <property type="entry name" value="WalR-like"/>
</dbReference>
<keyword evidence="2" id="KW-0238">DNA-binding</keyword>
<name>A0A931E8J9_9BACT</name>
<dbReference type="GO" id="GO:0003677">
    <property type="term" value="F:DNA binding"/>
    <property type="evidence" value="ECO:0007669"/>
    <property type="project" value="UniProtKB-KW"/>
</dbReference>
<dbReference type="GO" id="GO:0006355">
    <property type="term" value="P:regulation of DNA-templated transcription"/>
    <property type="evidence" value="ECO:0007669"/>
    <property type="project" value="InterPro"/>
</dbReference>
<dbReference type="Pfam" id="PF00072">
    <property type="entry name" value="Response_reg"/>
    <property type="match status" value="1"/>
</dbReference>
<dbReference type="GO" id="GO:0000160">
    <property type="term" value="P:phosphorelay signal transduction system"/>
    <property type="evidence" value="ECO:0007669"/>
    <property type="project" value="InterPro"/>
</dbReference>
<evidence type="ECO:0000259" key="5">
    <source>
        <dbReference type="PROSITE" id="PS50110"/>
    </source>
</evidence>
<evidence type="ECO:0000313" key="6">
    <source>
        <dbReference type="EMBL" id="MBG9376209.1"/>
    </source>
</evidence>
<dbReference type="SMART" id="SM00421">
    <property type="entry name" value="HTH_LUXR"/>
    <property type="match status" value="1"/>
</dbReference>
<dbReference type="PROSITE" id="PS50110">
    <property type="entry name" value="RESPONSE_REGULATORY"/>
    <property type="match status" value="1"/>
</dbReference>
<dbReference type="RefSeq" id="WP_196990227.1">
    <property type="nucleotide sequence ID" value="NZ_JADWYR010000001.1"/>
</dbReference>
<dbReference type="InterPro" id="IPR058245">
    <property type="entry name" value="NreC/VraR/RcsB-like_REC"/>
</dbReference>
<dbReference type="InterPro" id="IPR016032">
    <property type="entry name" value="Sig_transdc_resp-reg_C-effctor"/>
</dbReference>
<dbReference type="SMART" id="SM00448">
    <property type="entry name" value="REC"/>
    <property type="match status" value="1"/>
</dbReference>
<dbReference type="PROSITE" id="PS50043">
    <property type="entry name" value="HTH_LUXR_2"/>
    <property type="match status" value="1"/>
</dbReference>
<evidence type="ECO:0000313" key="7">
    <source>
        <dbReference type="Proteomes" id="UP000628448"/>
    </source>
</evidence>
<dbReference type="Proteomes" id="UP000628448">
    <property type="component" value="Unassembled WGS sequence"/>
</dbReference>
<keyword evidence="7" id="KW-1185">Reference proteome</keyword>
<dbReference type="CDD" id="cd17535">
    <property type="entry name" value="REC_NarL-like"/>
    <property type="match status" value="1"/>
</dbReference>
<dbReference type="Pfam" id="PF00196">
    <property type="entry name" value="GerE"/>
    <property type="match status" value="1"/>
</dbReference>
<gene>
    <name evidence="6" type="ORF">I5907_08180</name>
</gene>
<evidence type="ECO:0000256" key="1">
    <source>
        <dbReference type="ARBA" id="ARBA00022553"/>
    </source>
</evidence>
<dbReference type="InterPro" id="IPR011006">
    <property type="entry name" value="CheY-like_superfamily"/>
</dbReference>
<evidence type="ECO:0000259" key="4">
    <source>
        <dbReference type="PROSITE" id="PS50043"/>
    </source>
</evidence>
<protein>
    <submittedName>
        <fullName evidence="6">Response regulator transcription factor</fullName>
    </submittedName>
</protein>
<accession>A0A931E8J9</accession>
<feature type="domain" description="HTH luxR-type" evidence="4">
    <location>
        <begin position="150"/>
        <end position="215"/>
    </location>
</feature>
<feature type="modified residue" description="4-aspartylphosphate" evidence="3">
    <location>
        <position position="58"/>
    </location>
</feature>
<dbReference type="InterPro" id="IPR001789">
    <property type="entry name" value="Sig_transdc_resp-reg_receiver"/>
</dbReference>
<feature type="domain" description="Response regulatory" evidence="5">
    <location>
        <begin position="6"/>
        <end position="123"/>
    </location>
</feature>
<dbReference type="EMBL" id="JADWYR010000001">
    <property type="protein sequence ID" value="MBG9376209.1"/>
    <property type="molecule type" value="Genomic_DNA"/>
</dbReference>
<dbReference type="AlphaFoldDB" id="A0A931E8J9"/>
<comment type="caution">
    <text evidence="6">The sequence shown here is derived from an EMBL/GenBank/DDBJ whole genome shotgun (WGS) entry which is preliminary data.</text>
</comment>
<dbReference type="Gene3D" id="3.40.50.2300">
    <property type="match status" value="1"/>
</dbReference>
<sequence>MPDVKYITIVDDHAMFRKGLMMLINIFPNYKVLFDAANGKDLIKQLNPRHLPDIVLLDITMPEMDGYATAEWLRINYPEIKVLALSTMDADTAIIKMIRHGAKGYVLKDADPAELKLAFDEVLSRGYFYNDLVTRKVMQSINHLVDEKNPLPTFAKLSERELQFLKLACSEKTYQEIAKEMFVSERTVDGYRDALFKKLNLNTRVGLVMFALKNRIVEL</sequence>
<evidence type="ECO:0000256" key="2">
    <source>
        <dbReference type="ARBA" id="ARBA00023125"/>
    </source>
</evidence>
<dbReference type="CDD" id="cd06170">
    <property type="entry name" value="LuxR_C_like"/>
    <property type="match status" value="1"/>
</dbReference>
<keyword evidence="1 3" id="KW-0597">Phosphoprotein</keyword>
<proteinExistence type="predicted"/>
<reference evidence="6" key="1">
    <citation type="submission" date="2020-11" db="EMBL/GenBank/DDBJ databases">
        <title>Bacterial whole genome sequence for Panacibacter sp. DH6.</title>
        <authorList>
            <person name="Le V."/>
            <person name="Ko S."/>
            <person name="Ahn C.-Y."/>
            <person name="Oh H.-M."/>
        </authorList>
    </citation>
    <scope>NUCLEOTIDE SEQUENCE</scope>
    <source>
        <strain evidence="6">DH6</strain>
    </source>
</reference>